<dbReference type="OrthoDB" id="9182156at2"/>
<accession>A0A0F7KH64</accession>
<proteinExistence type="predicted"/>
<dbReference type="EMBL" id="CP011451">
    <property type="protein sequence ID" value="AKH38174.1"/>
    <property type="molecule type" value="Genomic_DNA"/>
</dbReference>
<evidence type="ECO:0000313" key="1">
    <source>
        <dbReference type="EMBL" id="AKH38174.1"/>
    </source>
</evidence>
<dbReference type="InterPro" id="IPR010260">
    <property type="entry name" value="AlpA"/>
</dbReference>
<dbReference type="RefSeq" id="WP_046850232.1">
    <property type="nucleotide sequence ID" value="NZ_CP011451.1"/>
</dbReference>
<dbReference type="Proteomes" id="UP000034156">
    <property type="component" value="Chromosome"/>
</dbReference>
<dbReference type="KEGG" id="nco:AAW31_10810"/>
<reference evidence="1 3" key="2">
    <citation type="journal article" date="2016" name="Genome Announc.">
        <title>Genome Sequence of Nitrosomonas communis Strain Nm2, a Mesophilic Ammonia-Oxidizing Bacterium Isolated from Mediterranean Soil.</title>
        <authorList>
            <person name="Kozlowski J.A."/>
            <person name="Kits K.D."/>
            <person name="Stein L.Y."/>
        </authorList>
    </citation>
    <scope>NUCLEOTIDE SEQUENCE [LARGE SCALE GENOMIC DNA]</scope>
    <source>
        <strain evidence="1 3">Nm2</strain>
    </source>
</reference>
<organism evidence="1 3">
    <name type="scientific">Nitrosomonas communis</name>
    <dbReference type="NCBI Taxonomy" id="44574"/>
    <lineage>
        <taxon>Bacteria</taxon>
        <taxon>Pseudomonadati</taxon>
        <taxon>Pseudomonadota</taxon>
        <taxon>Betaproteobacteria</taxon>
        <taxon>Nitrosomonadales</taxon>
        <taxon>Nitrosomonadaceae</taxon>
        <taxon>Nitrosomonas</taxon>
    </lineage>
</organism>
<keyword evidence="3" id="KW-1185">Reference proteome</keyword>
<dbReference type="AlphaFoldDB" id="A0A0F7KH64"/>
<dbReference type="PATRIC" id="fig|44574.3.peg.2639"/>
<evidence type="ECO:0000313" key="2">
    <source>
        <dbReference type="EMBL" id="TYP91152.1"/>
    </source>
</evidence>
<reference evidence="2 4" key="3">
    <citation type="submission" date="2019-07" db="EMBL/GenBank/DDBJ databases">
        <title>Active sludge and wastewater microbial communities from Klosterneuburg, Austria.</title>
        <authorList>
            <person name="Wagner M."/>
        </authorList>
    </citation>
    <scope>NUCLEOTIDE SEQUENCE [LARGE SCALE GENOMIC DNA]</scope>
    <source>
        <strain evidence="2 4">Nm2</strain>
    </source>
</reference>
<name>A0A0F7KH64_9PROT</name>
<dbReference type="Gene3D" id="1.10.238.160">
    <property type="match status" value="1"/>
</dbReference>
<reference evidence="3" key="1">
    <citation type="submission" date="2015-05" db="EMBL/GenBank/DDBJ databases">
        <title>Draft genome of Nitrosomonas communis strain Nm2.</title>
        <authorList>
            <person name="Kozlowski J.A."/>
            <person name="Kits K.D."/>
            <person name="Stein L.Y."/>
        </authorList>
    </citation>
    <scope>NUCLEOTIDE SEQUENCE [LARGE SCALE GENOMIC DNA]</scope>
    <source>
        <strain evidence="3">Nm2</strain>
    </source>
</reference>
<dbReference type="Pfam" id="PF05930">
    <property type="entry name" value="Phage_AlpA"/>
    <property type="match status" value="1"/>
</dbReference>
<evidence type="ECO:0000313" key="4">
    <source>
        <dbReference type="Proteomes" id="UP000324176"/>
    </source>
</evidence>
<dbReference type="STRING" id="44574.AAW31_10810"/>
<gene>
    <name evidence="1" type="ORF">AAW31_10810</name>
    <name evidence="2" type="ORF">BCL69_101158</name>
</gene>
<protein>
    <submittedName>
        <fullName evidence="2">Prophage regulatory protein</fullName>
    </submittedName>
</protein>
<dbReference type="Proteomes" id="UP000324176">
    <property type="component" value="Unassembled WGS sequence"/>
</dbReference>
<evidence type="ECO:0000313" key="3">
    <source>
        <dbReference type="Proteomes" id="UP000034156"/>
    </source>
</evidence>
<dbReference type="EMBL" id="VNHT01000011">
    <property type="protein sequence ID" value="TYP91152.1"/>
    <property type="molecule type" value="Genomic_DNA"/>
</dbReference>
<sequence length="81" mass="9149">MQEISFKKKPAVLEQTSFSHANLYLRIRKGKFPHPVKIGSSSVWIDSEVNTVCRAMAAGYTDDQLKELVAKLEADRKNVVQ</sequence>